<dbReference type="Proteomes" id="UP000033047">
    <property type="component" value="Unassembled WGS sequence"/>
</dbReference>
<evidence type="ECO:0000259" key="6">
    <source>
        <dbReference type="PROSITE" id="PS50035"/>
    </source>
</evidence>
<dbReference type="GO" id="GO:0005524">
    <property type="term" value="F:ATP binding"/>
    <property type="evidence" value="ECO:0007669"/>
    <property type="project" value="UniProtKB-KW"/>
</dbReference>
<dbReference type="GO" id="GO:0006793">
    <property type="term" value="P:phosphorus metabolic process"/>
    <property type="evidence" value="ECO:0007669"/>
    <property type="project" value="UniProtKB-ARBA"/>
</dbReference>
<keyword evidence="5" id="KW-0067">ATP-binding</keyword>
<evidence type="ECO:0000256" key="5">
    <source>
        <dbReference type="ARBA" id="ARBA00022840"/>
    </source>
</evidence>
<dbReference type="GO" id="GO:0016787">
    <property type="term" value="F:hydrolase activity"/>
    <property type="evidence" value="ECO:0007669"/>
    <property type="project" value="UniProtKB-KW"/>
</dbReference>
<dbReference type="InterPro" id="IPR041679">
    <property type="entry name" value="DNA2/NAM7-like_C"/>
</dbReference>
<dbReference type="Gene3D" id="3.40.50.300">
    <property type="entry name" value="P-loop containing nucleotide triphosphate hydrolases"/>
    <property type="match status" value="3"/>
</dbReference>
<dbReference type="InterPro" id="IPR047187">
    <property type="entry name" value="SF1_C_Upf1"/>
</dbReference>
<dbReference type="InterPro" id="IPR027417">
    <property type="entry name" value="P-loop_NTPase"/>
</dbReference>
<organism evidence="7 8">
    <name type="scientific">Parabacteroides goldsteinii DSM 19448 = WAL 12034</name>
    <dbReference type="NCBI Taxonomy" id="927665"/>
    <lineage>
        <taxon>Bacteria</taxon>
        <taxon>Pseudomonadati</taxon>
        <taxon>Bacteroidota</taxon>
        <taxon>Bacteroidia</taxon>
        <taxon>Bacteroidales</taxon>
        <taxon>Tannerellaceae</taxon>
        <taxon>Parabacteroides</taxon>
    </lineage>
</organism>
<evidence type="ECO:0000313" key="8">
    <source>
        <dbReference type="Proteomes" id="UP000033047"/>
    </source>
</evidence>
<gene>
    <name evidence="7" type="ORF">HMPREF1535_03543</name>
</gene>
<accession>A0A0F5J749</accession>
<dbReference type="PATRIC" id="fig|927665.4.peg.3643"/>
<name>A0A0F5J749_9BACT</name>
<dbReference type="Pfam" id="PF13086">
    <property type="entry name" value="AAA_11"/>
    <property type="match status" value="1"/>
</dbReference>
<dbReference type="SUPFAM" id="SSF56024">
    <property type="entry name" value="Phospholipase D/nuclease"/>
    <property type="match status" value="1"/>
</dbReference>
<keyword evidence="4" id="KW-0347">Helicase</keyword>
<evidence type="ECO:0000256" key="3">
    <source>
        <dbReference type="ARBA" id="ARBA00022801"/>
    </source>
</evidence>
<dbReference type="InterPro" id="IPR041677">
    <property type="entry name" value="DNA2/NAM7_AAA_11"/>
</dbReference>
<dbReference type="Pfam" id="PF13087">
    <property type="entry name" value="AAA_12"/>
    <property type="match status" value="1"/>
</dbReference>
<dbReference type="InterPro" id="IPR025202">
    <property type="entry name" value="PLD-like_dom"/>
</dbReference>
<dbReference type="PANTHER" id="PTHR43788">
    <property type="entry name" value="DNA2/NAM7 HELICASE FAMILY MEMBER"/>
    <property type="match status" value="1"/>
</dbReference>
<dbReference type="PANTHER" id="PTHR43788:SF8">
    <property type="entry name" value="DNA-BINDING PROTEIN SMUBP-2"/>
    <property type="match status" value="1"/>
</dbReference>
<protein>
    <recommendedName>
        <fullName evidence="6">PLD phosphodiesterase domain-containing protein</fullName>
    </recommendedName>
</protein>
<dbReference type="InterPro" id="IPR001736">
    <property type="entry name" value="PLipase_D/transphosphatidylase"/>
</dbReference>
<feature type="domain" description="PLD phosphodiesterase" evidence="6">
    <location>
        <begin position="1176"/>
        <end position="1203"/>
    </location>
</feature>
<evidence type="ECO:0000256" key="1">
    <source>
        <dbReference type="ARBA" id="ARBA00007913"/>
    </source>
</evidence>
<evidence type="ECO:0000256" key="4">
    <source>
        <dbReference type="ARBA" id="ARBA00022806"/>
    </source>
</evidence>
<evidence type="ECO:0000313" key="7">
    <source>
        <dbReference type="EMBL" id="KKB53315.1"/>
    </source>
</evidence>
<dbReference type="SUPFAM" id="SSF52540">
    <property type="entry name" value="P-loop containing nucleoside triphosphate hydrolases"/>
    <property type="match status" value="1"/>
</dbReference>
<proteinExistence type="inferred from homology"/>
<sequence>MNTIYSIMEHYKRVTKYWRDSLVDKQFSQGKYKFSNLAKSFLLNDKNNFFRVNNKNVLCNLFSGEDSTVETFYIPFSHKKITSHNKHEKDYRPEILFPIIFKVQVSENGFIYPIEKPIIPRDLLLPLDKEDFFIGNMDDYDLFVTQNDIPKFEFSETSEWEKYYSENIESQYQKGLIEYLLRESIIDNERAQEDCKKLIKSLNRNKTVKKKFLCAQGKYNEDWSKTIEDKLTDDGIFYKHIESYITKWNDYFEYIDKLLDKVIVSGDIFSGYEKTNSAYFTNGELNISSKITAVYEDIYTRDKNPDLSLFQNYATIEEEKEIPVADSNLFFSKRLGHNNNVYPLADAQRTAVSALLSGKQGEILPVNGPPGTGKTTMLLSVVACLWVENAVKEVEPPVIIANSTNNQAVTNIIDAFAKDFSKGIGDFAGRWIDDVKSFGSYFVSSMRSAEAREKGYITEDAVKDMETEDFYIKAKESFLSRSGKTFINKDITVEESVRELHQLLIDKKSLLADIEKTYRNYHELGNLISETLKIDYKNREAIIEFGRTLTEHKKDVEIIEDKWERYLASESMLLTALSFLPFIRKKRNLKAKVFAKENNFSLYIDINDMDAERFISSIKYKKEVLLSDIQKYDAFIMALNNCTATLDKLENGIDPNSAFIEIDKKADTKIRFEMFLIATHYWEGQWLIEMEKLIEKGHLSNTHWKYKNICENNWRRRMKITPCAVMTSYMLPNYFSFSRKIHDNLNKSDYLYDFIDLLIVDEAGQVSPEVAGAGFSLAKKALVIGDTKQIPPISKLTKSIDIGNLHKANLISKNQGIEKIDENYKELQDKGIASDGGSVMKIAQNRAKYYPEKKLERGLYLYEHRRCYNNIIAYCNELCYKGVLKPMRGEALEDSLLPSMGYLNIEGKCQNILGSKQNELEAKVIAGWIITNYKKLRKAYNGEEIKDIVAVVTPFRQQSIKIAGYLKEPKDKSLKDELSQITVGTVHSLQGAERKVVLFSPTYSRHNKGSFIDNDKSMLNVAVSRAKDSFLVFGDMSLFNRQSISPTGLLSKYLFENEKNELSYEHQYSKIFLREDLVSKENPPKILMNYKEHDAFLKNIFNEATNRIVIISPWIIYSTIEKNGYDKLLSGKNAKITIYTDEKFNTCTQNKPDKKKEEEFELTLKKLKDLGVEVIVKNNIHSKIVVKDNDTMCIGSFNWFSAQRGGKYCNTEHSIVYQGENIKEEIDNVINQLK</sequence>
<dbReference type="CDD" id="cd18808">
    <property type="entry name" value="SF1_C_Upf1"/>
    <property type="match status" value="1"/>
</dbReference>
<comment type="caution">
    <text evidence="7">The sequence shown here is derived from an EMBL/GenBank/DDBJ whole genome shotgun (WGS) entry which is preliminary data.</text>
</comment>
<dbReference type="Gene3D" id="3.30.870.10">
    <property type="entry name" value="Endonuclease Chain A"/>
    <property type="match status" value="1"/>
</dbReference>
<dbReference type="EMBL" id="AQHV01000015">
    <property type="protein sequence ID" value="KKB53315.1"/>
    <property type="molecule type" value="Genomic_DNA"/>
</dbReference>
<keyword evidence="2" id="KW-0547">Nucleotide-binding</keyword>
<dbReference type="AlphaFoldDB" id="A0A0F5J749"/>
<comment type="similarity">
    <text evidence="1">Belongs to the DNA2/NAM7 helicase family.</text>
</comment>
<dbReference type="InterPro" id="IPR050534">
    <property type="entry name" value="Coronavir_polyprotein_1ab"/>
</dbReference>
<reference evidence="7 8" key="1">
    <citation type="submission" date="2013-04" db="EMBL/GenBank/DDBJ databases">
        <title>The Genome Sequence of Parabacteroides goldsteinii DSM 19448.</title>
        <authorList>
            <consortium name="The Broad Institute Genomics Platform"/>
            <person name="Earl A."/>
            <person name="Ward D."/>
            <person name="Feldgarden M."/>
            <person name="Gevers D."/>
            <person name="Martens E."/>
            <person name="Sakamoto M."/>
            <person name="Benno Y."/>
            <person name="Song Y."/>
            <person name="Liu C."/>
            <person name="Lee J."/>
            <person name="Bolanos M."/>
            <person name="Vaisanen M.L."/>
            <person name="Finegold S.M."/>
            <person name="Walker B."/>
            <person name="Young S."/>
            <person name="Zeng Q."/>
            <person name="Gargeya S."/>
            <person name="Fitzgerald M."/>
            <person name="Haas B."/>
            <person name="Abouelleil A."/>
            <person name="Allen A.W."/>
            <person name="Alvarado L."/>
            <person name="Arachchi H.M."/>
            <person name="Berlin A.M."/>
            <person name="Chapman S.B."/>
            <person name="Gainer-Dewar J."/>
            <person name="Goldberg J."/>
            <person name="Griggs A."/>
            <person name="Gujja S."/>
            <person name="Hansen M."/>
            <person name="Howarth C."/>
            <person name="Imamovic A."/>
            <person name="Ireland A."/>
            <person name="Larimer J."/>
            <person name="McCowan C."/>
            <person name="Murphy C."/>
            <person name="Pearson M."/>
            <person name="Poon T.W."/>
            <person name="Priest M."/>
            <person name="Roberts A."/>
            <person name="Saif S."/>
            <person name="Shea T."/>
            <person name="Sisk P."/>
            <person name="Sykes S."/>
            <person name="Wortman J."/>
            <person name="Nusbaum C."/>
            <person name="Birren B."/>
        </authorList>
    </citation>
    <scope>NUCLEOTIDE SEQUENCE [LARGE SCALE GENOMIC DNA]</scope>
    <source>
        <strain evidence="7 8">DSM 19448</strain>
    </source>
</reference>
<dbReference type="GO" id="GO:0043139">
    <property type="term" value="F:5'-3' DNA helicase activity"/>
    <property type="evidence" value="ECO:0007669"/>
    <property type="project" value="TreeGrafter"/>
</dbReference>
<evidence type="ECO:0000256" key="2">
    <source>
        <dbReference type="ARBA" id="ARBA00022741"/>
    </source>
</evidence>
<dbReference type="Pfam" id="PF13091">
    <property type="entry name" value="PLDc_2"/>
    <property type="match status" value="1"/>
</dbReference>
<dbReference type="STRING" id="927665.HMPREF1535_03543"/>
<keyword evidence="3" id="KW-0378">Hydrolase</keyword>
<dbReference type="PROSITE" id="PS50035">
    <property type="entry name" value="PLD"/>
    <property type="match status" value="1"/>
</dbReference>
<dbReference type="HOGENOM" id="CLU_008885_0_0_10"/>